<sequence length="57" mass="6431">MSDDHPHPATPRIDVREPEAVRYWTEMLGVTEEVLNEAVDHAGSGEEEVRKYIGSHS</sequence>
<reference evidence="1 2" key="1">
    <citation type="journal article" date="2015" name="Biotechnol. Bioeng.">
        <title>Genome sequence and phenotypic characterization of Caulobacter segnis.</title>
        <authorList>
            <person name="Patel S."/>
            <person name="Fletcher B."/>
            <person name="Scott D.C."/>
            <person name="Ely B."/>
        </authorList>
    </citation>
    <scope>NUCLEOTIDE SEQUENCE [LARGE SCALE GENOMIC DNA]</scope>
    <source>
        <strain evidence="1 2">TK0059</strain>
    </source>
</reference>
<gene>
    <name evidence="1" type="ORF">B7G68_03010</name>
</gene>
<evidence type="ECO:0000313" key="1">
    <source>
        <dbReference type="EMBL" id="AVQ00920.1"/>
    </source>
</evidence>
<evidence type="ECO:0000313" key="2">
    <source>
        <dbReference type="Proteomes" id="UP000240527"/>
    </source>
</evidence>
<dbReference type="Pfam" id="PF12244">
    <property type="entry name" value="DUF3606"/>
    <property type="match status" value="1"/>
</dbReference>
<organism evidence="1 2">
    <name type="scientific">Caulobacter segnis</name>
    <dbReference type="NCBI Taxonomy" id="88688"/>
    <lineage>
        <taxon>Bacteria</taxon>
        <taxon>Pseudomonadati</taxon>
        <taxon>Pseudomonadota</taxon>
        <taxon>Alphaproteobacteria</taxon>
        <taxon>Caulobacterales</taxon>
        <taxon>Caulobacteraceae</taxon>
        <taxon>Caulobacter</taxon>
    </lineage>
</organism>
<dbReference type="RefSeq" id="WP_013077770.1">
    <property type="nucleotide sequence ID" value="NZ_CP027850.1"/>
</dbReference>
<protein>
    <submittedName>
        <fullName evidence="1">DUF3606 domain-containing protein</fullName>
    </submittedName>
</protein>
<dbReference type="EMBL" id="CP027850">
    <property type="protein sequence ID" value="AVQ00920.1"/>
    <property type="molecule type" value="Genomic_DNA"/>
</dbReference>
<name>A0ABM6TCU5_9CAUL</name>
<proteinExistence type="predicted"/>
<dbReference type="Proteomes" id="UP000240527">
    <property type="component" value="Chromosome"/>
</dbReference>
<keyword evidence="2" id="KW-1185">Reference proteome</keyword>
<accession>A0ABM6TCU5</accession>
<dbReference type="InterPro" id="IPR022037">
    <property type="entry name" value="DUF3606"/>
</dbReference>